<gene>
    <name evidence="2" type="ORF">CPT_Salutena_074</name>
</gene>
<sequence length="34" mass="4001">MMKIRGTQVLLDSRRDREDSNQEPAFFRRGASTM</sequence>
<keyword evidence="3" id="KW-1185">Reference proteome</keyword>
<evidence type="ECO:0000256" key="1">
    <source>
        <dbReference type="SAM" id="MobiDB-lite"/>
    </source>
</evidence>
<proteinExistence type="predicted"/>
<evidence type="ECO:0000313" key="3">
    <source>
        <dbReference type="Proteomes" id="UP000594184"/>
    </source>
</evidence>
<reference evidence="2 3" key="1">
    <citation type="submission" date="2020-07" db="EMBL/GenBank/DDBJ databases">
        <title>Complete genome sequence of Streptomyces phage Salutena.</title>
        <authorList>
            <person name="Kim J.H."/>
            <person name="Higbee T."/>
            <person name="Clark J.D."/>
            <person name="Le T."/>
            <person name="Burrowes B.H."/>
            <person name="Liu M."/>
        </authorList>
    </citation>
    <scope>NUCLEOTIDE SEQUENCE [LARGE SCALE GENOMIC DNA]</scope>
</reference>
<accession>A0A7S6R738</accession>
<protein>
    <submittedName>
        <fullName evidence="2">Uncharacterized protein</fullName>
    </submittedName>
</protein>
<dbReference type="Proteomes" id="UP000594184">
    <property type="component" value="Segment"/>
</dbReference>
<dbReference type="EMBL" id="MT708548">
    <property type="protein sequence ID" value="QOV06204.1"/>
    <property type="molecule type" value="Genomic_DNA"/>
</dbReference>
<organism evidence="2 3">
    <name type="scientific">Streptomyces phage Salutena</name>
    <dbReference type="NCBI Taxonomy" id="2767576"/>
    <lineage>
        <taxon>Viruses</taxon>
        <taxon>Duplodnaviria</taxon>
        <taxon>Heunggongvirae</taxon>
        <taxon>Uroviricota</taxon>
        <taxon>Caudoviricetes</taxon>
        <taxon>Arquatrovirinae</taxon>
        <taxon>Salutenavirus</taxon>
        <taxon>Salutenavirus salutena</taxon>
    </lineage>
</organism>
<name>A0A7S6R738_9CAUD</name>
<evidence type="ECO:0000313" key="2">
    <source>
        <dbReference type="EMBL" id="QOV06204.1"/>
    </source>
</evidence>
<feature type="region of interest" description="Disordered" evidence="1">
    <location>
        <begin position="1"/>
        <end position="34"/>
    </location>
</feature>